<evidence type="ECO:0000313" key="11">
    <source>
        <dbReference type="Proteomes" id="UP001291309"/>
    </source>
</evidence>
<evidence type="ECO:0000256" key="3">
    <source>
        <dbReference type="ARBA" id="ARBA00012560"/>
    </source>
</evidence>
<keyword evidence="6 10" id="KW-0808">Transferase</keyword>
<dbReference type="EC" id="2.4.1.25" evidence="3"/>
<keyword evidence="7" id="KW-0119">Carbohydrate metabolism</keyword>
<dbReference type="PANTHER" id="PTHR32438">
    <property type="entry name" value="4-ALPHA-GLUCANOTRANSFERASE DPE1, CHLOROPLASTIC/AMYLOPLASTIC"/>
    <property type="match status" value="1"/>
</dbReference>
<evidence type="ECO:0000256" key="9">
    <source>
        <dbReference type="ARBA" id="ARBA00031501"/>
    </source>
</evidence>
<comment type="catalytic activity">
    <reaction evidence="1">
        <text>Transfers a segment of a (1-&gt;4)-alpha-D-glucan to a new position in an acceptor, which may be glucose or a (1-&gt;4)-alpha-D-glucan.</text>
        <dbReference type="EC" id="2.4.1.25"/>
    </reaction>
</comment>
<dbReference type="EMBL" id="JAXIVS010000002">
    <property type="protein sequence ID" value="MDY7225988.1"/>
    <property type="molecule type" value="Genomic_DNA"/>
</dbReference>
<evidence type="ECO:0000256" key="8">
    <source>
        <dbReference type="ARBA" id="ARBA00031423"/>
    </source>
</evidence>
<evidence type="ECO:0000256" key="6">
    <source>
        <dbReference type="ARBA" id="ARBA00022679"/>
    </source>
</evidence>
<sequence length="675" mass="75920">MRAGRIGYGASPHAAGCVGGARLAVGLSSEESRKLVAAALDALDVRNLVLSIHDPSFPSEPDEDTGRGSPYTRGAARFLAFARELGFNGIQLGPQGQTSESNASPYDATLFSRNVLNVPLANLTQEEGGRLLSPERLAALISSRPTAAGPGERYRYAFRASYAALDEAWSTFQRERTRADARPALREMARRFEDFEKEHRGWLRRDALFEALCVEHGQRDWRRWAGQGEAALDARLYAPELGEEAASDARRQALRVKYAELLERYAFHQFLVHSAHDELRARSAQAGLKLYGDLQIGFSLEDAWSWQGLFLRTYLMGAPPSRTNPEGQPWNYPVLDPNRFFEPREGASPEHRAGPVLRFMDARMDKMLGEYDGIRIDHPHGLVCPWVYRVELPDRLRAVQTGARLFDSPDLIDHPELARYAIATPEQLDPSAPRHGDGWVRTLTPEQVRQYSVLFDTIVTSARRHGRQLTDLLGEVLSTQPYPLQRVLAQYGLGRFRVTQKANLKDPTDVYRSENAAPEDWVMVGTHDTPPLWRVAAAWREAGTDRAQAEYLAWRLHPEPEGREAFARQLVEEPGLLVQAKFADLFASRARNVMIFFSDLLGLHDVYNAPGTVNEENWTLRVPSDYPREYREKRARHAALNLPKALALALRAGGTDSRVRHRELIEGLERLAAEP</sequence>
<evidence type="ECO:0000256" key="5">
    <source>
        <dbReference type="ARBA" id="ARBA00022676"/>
    </source>
</evidence>
<dbReference type="InterPro" id="IPR017853">
    <property type="entry name" value="GH"/>
</dbReference>
<protein>
    <recommendedName>
        <fullName evidence="4">4-alpha-glucanotransferase</fullName>
        <ecNumber evidence="3">2.4.1.25</ecNumber>
    </recommendedName>
    <alternativeName>
        <fullName evidence="8">Amylomaltase</fullName>
    </alternativeName>
    <alternativeName>
        <fullName evidence="9">Disproportionating enzyme</fullName>
    </alternativeName>
</protein>
<evidence type="ECO:0000256" key="7">
    <source>
        <dbReference type="ARBA" id="ARBA00023277"/>
    </source>
</evidence>
<name>A0ABU5GZM4_9BACT</name>
<dbReference type="Pfam" id="PF02446">
    <property type="entry name" value="Glyco_hydro_77"/>
    <property type="match status" value="1"/>
</dbReference>
<evidence type="ECO:0000256" key="2">
    <source>
        <dbReference type="ARBA" id="ARBA00005684"/>
    </source>
</evidence>
<reference evidence="10 11" key="1">
    <citation type="submission" date="2023-12" db="EMBL/GenBank/DDBJ databases">
        <title>the genome sequence of Hyalangium sp. s54d21.</title>
        <authorList>
            <person name="Zhang X."/>
        </authorList>
    </citation>
    <scope>NUCLEOTIDE SEQUENCE [LARGE SCALE GENOMIC DNA]</scope>
    <source>
        <strain evidence="11">s54d21</strain>
    </source>
</reference>
<comment type="similarity">
    <text evidence="2">Belongs to the disproportionating enzyme family.</text>
</comment>
<evidence type="ECO:0000256" key="1">
    <source>
        <dbReference type="ARBA" id="ARBA00000439"/>
    </source>
</evidence>
<dbReference type="InterPro" id="IPR003385">
    <property type="entry name" value="Glyco_hydro_77"/>
</dbReference>
<dbReference type="GO" id="GO:0004134">
    <property type="term" value="F:4-alpha-glucanotransferase activity"/>
    <property type="evidence" value="ECO:0007669"/>
    <property type="project" value="UniProtKB-EC"/>
</dbReference>
<proteinExistence type="inferred from homology"/>
<evidence type="ECO:0000313" key="10">
    <source>
        <dbReference type="EMBL" id="MDY7225988.1"/>
    </source>
</evidence>
<comment type="caution">
    <text evidence="10">The sequence shown here is derived from an EMBL/GenBank/DDBJ whole genome shotgun (WGS) entry which is preliminary data.</text>
</comment>
<accession>A0ABU5GZM4</accession>
<gene>
    <name evidence="10" type="ORF">SYV04_06320</name>
</gene>
<dbReference type="PANTHER" id="PTHR32438:SF5">
    <property type="entry name" value="4-ALPHA-GLUCANOTRANSFERASE DPE1, CHLOROPLASTIC_AMYLOPLASTIC"/>
    <property type="match status" value="1"/>
</dbReference>
<dbReference type="SUPFAM" id="SSF51445">
    <property type="entry name" value="(Trans)glycosidases"/>
    <property type="match status" value="1"/>
</dbReference>
<keyword evidence="11" id="KW-1185">Reference proteome</keyword>
<keyword evidence="5 10" id="KW-0328">Glycosyltransferase</keyword>
<dbReference type="Proteomes" id="UP001291309">
    <property type="component" value="Unassembled WGS sequence"/>
</dbReference>
<organism evidence="10 11">
    <name type="scientific">Hyalangium rubrum</name>
    <dbReference type="NCBI Taxonomy" id="3103134"/>
    <lineage>
        <taxon>Bacteria</taxon>
        <taxon>Pseudomonadati</taxon>
        <taxon>Myxococcota</taxon>
        <taxon>Myxococcia</taxon>
        <taxon>Myxococcales</taxon>
        <taxon>Cystobacterineae</taxon>
        <taxon>Archangiaceae</taxon>
        <taxon>Hyalangium</taxon>
    </lineage>
</organism>
<evidence type="ECO:0000256" key="4">
    <source>
        <dbReference type="ARBA" id="ARBA00020295"/>
    </source>
</evidence>
<dbReference type="Gene3D" id="3.20.20.80">
    <property type="entry name" value="Glycosidases"/>
    <property type="match status" value="1"/>
</dbReference>